<dbReference type="RefSeq" id="WP_229738503.1">
    <property type="nucleotide sequence ID" value="NZ_BMER01000001.1"/>
</dbReference>
<gene>
    <name evidence="3" type="ORF">GCM10007415_02140</name>
</gene>
<dbReference type="InterPro" id="IPR051317">
    <property type="entry name" value="Gfo/Idh/MocA_oxidoreduct"/>
</dbReference>
<reference evidence="3" key="2">
    <citation type="submission" date="2020-09" db="EMBL/GenBank/DDBJ databases">
        <authorList>
            <person name="Sun Q."/>
            <person name="Zhou Y."/>
        </authorList>
    </citation>
    <scope>NUCLEOTIDE SEQUENCE</scope>
    <source>
        <strain evidence="3">CGMCC 1.12195</strain>
    </source>
</reference>
<evidence type="ECO:0000259" key="1">
    <source>
        <dbReference type="Pfam" id="PF01408"/>
    </source>
</evidence>
<dbReference type="AlphaFoldDB" id="A0A917M2V6"/>
<dbReference type="Gene3D" id="3.30.360.10">
    <property type="entry name" value="Dihydrodipicolinate Reductase, domain 2"/>
    <property type="match status" value="1"/>
</dbReference>
<keyword evidence="4" id="KW-1185">Reference proteome</keyword>
<evidence type="ECO:0000313" key="4">
    <source>
        <dbReference type="Proteomes" id="UP000660862"/>
    </source>
</evidence>
<feature type="domain" description="Gfo/Idh/MocA-like oxidoreductase N-terminal" evidence="1">
    <location>
        <begin position="10"/>
        <end position="139"/>
    </location>
</feature>
<protein>
    <submittedName>
        <fullName evidence="3">Oxidoreductase</fullName>
    </submittedName>
</protein>
<dbReference type="InterPro" id="IPR036291">
    <property type="entry name" value="NAD(P)-bd_dom_sf"/>
</dbReference>
<dbReference type="Pfam" id="PF22725">
    <property type="entry name" value="GFO_IDH_MocA_C3"/>
    <property type="match status" value="1"/>
</dbReference>
<name>A0A917M2V6_9SPHI</name>
<dbReference type="EMBL" id="BMER01000001">
    <property type="protein sequence ID" value="GGG74256.1"/>
    <property type="molecule type" value="Genomic_DNA"/>
</dbReference>
<dbReference type="InterPro" id="IPR055170">
    <property type="entry name" value="GFO_IDH_MocA-like_dom"/>
</dbReference>
<dbReference type="Gene3D" id="3.40.50.720">
    <property type="entry name" value="NAD(P)-binding Rossmann-like Domain"/>
    <property type="match status" value="1"/>
</dbReference>
<dbReference type="Proteomes" id="UP000660862">
    <property type="component" value="Unassembled WGS sequence"/>
</dbReference>
<dbReference type="SUPFAM" id="SSF55347">
    <property type="entry name" value="Glyceraldehyde-3-phosphate dehydrogenase-like, C-terminal domain"/>
    <property type="match status" value="1"/>
</dbReference>
<dbReference type="Pfam" id="PF01408">
    <property type="entry name" value="GFO_IDH_MocA"/>
    <property type="match status" value="1"/>
</dbReference>
<dbReference type="GO" id="GO:0000166">
    <property type="term" value="F:nucleotide binding"/>
    <property type="evidence" value="ECO:0007669"/>
    <property type="project" value="InterPro"/>
</dbReference>
<dbReference type="PANTHER" id="PTHR43708:SF3">
    <property type="entry name" value="OXIDOREDUCTASE"/>
    <property type="match status" value="1"/>
</dbReference>
<comment type="caution">
    <text evidence="3">The sequence shown here is derived from an EMBL/GenBank/DDBJ whole genome shotgun (WGS) entry which is preliminary data.</text>
</comment>
<reference evidence="3" key="1">
    <citation type="journal article" date="2014" name="Int. J. Syst. Evol. Microbiol.">
        <title>Complete genome sequence of Corynebacterium casei LMG S-19264T (=DSM 44701T), isolated from a smear-ripened cheese.</title>
        <authorList>
            <consortium name="US DOE Joint Genome Institute (JGI-PGF)"/>
            <person name="Walter F."/>
            <person name="Albersmeier A."/>
            <person name="Kalinowski J."/>
            <person name="Ruckert C."/>
        </authorList>
    </citation>
    <scope>NUCLEOTIDE SEQUENCE</scope>
    <source>
        <strain evidence="3">CGMCC 1.12195</strain>
    </source>
</reference>
<evidence type="ECO:0000313" key="3">
    <source>
        <dbReference type="EMBL" id="GGG74256.1"/>
    </source>
</evidence>
<organism evidence="3 4">
    <name type="scientific">Parapedobacter pyrenivorans</name>
    <dbReference type="NCBI Taxonomy" id="1305674"/>
    <lineage>
        <taxon>Bacteria</taxon>
        <taxon>Pseudomonadati</taxon>
        <taxon>Bacteroidota</taxon>
        <taxon>Sphingobacteriia</taxon>
        <taxon>Sphingobacteriales</taxon>
        <taxon>Sphingobacteriaceae</taxon>
        <taxon>Parapedobacter</taxon>
    </lineage>
</organism>
<sequence length="391" mass="43202">MVNNNINRKLRMGMIGGGKGAFIGEIHRIAATMDGQIELVCGAFSSDPERSKESGESLFLPVNRVYGSYQEMMAEERKLPEGERMDFVSIVTPNHVHFDPAMLALENGFHVVLDKPMTFDLQEAKQLKEKVDETGLLFLLTHTYVGYPMVRQARKLVRDGALGKIRKIYVEYPQGWLSRFSEQSGDKQAAWRTDPTKSGKSGCMGDIGTHALHLAEFISGLRTTQLCASLYTYVEGRKLEDDGNILLQFDNGASGVLVASQIAAGEENALKVRMYGENGGLEWSQQEPNTLLVKWLDEPAQIYRAGGNAAISPEARAFCRTPVGHPEGYLEAFANLYRSFGGALRTKLGGVQGNTHVPDFPSVDDGVRGMAFLDNVLRSNESNEKWTPFTV</sequence>
<dbReference type="SUPFAM" id="SSF51735">
    <property type="entry name" value="NAD(P)-binding Rossmann-fold domains"/>
    <property type="match status" value="1"/>
</dbReference>
<evidence type="ECO:0000259" key="2">
    <source>
        <dbReference type="Pfam" id="PF22725"/>
    </source>
</evidence>
<dbReference type="PANTHER" id="PTHR43708">
    <property type="entry name" value="CONSERVED EXPRESSED OXIDOREDUCTASE (EUROFUNG)"/>
    <property type="match status" value="1"/>
</dbReference>
<feature type="domain" description="GFO/IDH/MocA-like oxidoreductase" evidence="2">
    <location>
        <begin position="150"/>
        <end position="282"/>
    </location>
</feature>
<dbReference type="InterPro" id="IPR000683">
    <property type="entry name" value="Gfo/Idh/MocA-like_OxRdtase_N"/>
</dbReference>
<proteinExistence type="predicted"/>
<accession>A0A917M2V6</accession>